<proteinExistence type="predicted"/>
<name>A0A2T5MD50_9GAMM</name>
<dbReference type="Proteomes" id="UP000244248">
    <property type="component" value="Unassembled WGS sequence"/>
</dbReference>
<comment type="caution">
    <text evidence="1">The sequence shown here is derived from an EMBL/GenBank/DDBJ whole genome shotgun (WGS) entry which is preliminary data.</text>
</comment>
<sequence>MIPMNKVQTKEALFRDRAPEQERRQLERDFVLMKDYLLMCFQKEDWHGVMDASADIREIVAKLSVLNRHSVLGWTDDQSRTVNLGEAK</sequence>
<dbReference type="EMBL" id="QANS01000005">
    <property type="protein sequence ID" value="PTU30487.1"/>
    <property type="molecule type" value="Genomic_DNA"/>
</dbReference>
<protein>
    <submittedName>
        <fullName evidence="1">Uncharacterized protein</fullName>
    </submittedName>
</protein>
<dbReference type="AlphaFoldDB" id="A0A2T5MD50"/>
<keyword evidence="2" id="KW-1185">Reference proteome</keyword>
<evidence type="ECO:0000313" key="1">
    <source>
        <dbReference type="EMBL" id="PTU30487.1"/>
    </source>
</evidence>
<gene>
    <name evidence="1" type="ORF">CJD38_13295</name>
</gene>
<accession>A0A2T5MD50</accession>
<organism evidence="1 2">
    <name type="scientific">Stenotrophobium rhamnosiphilum</name>
    <dbReference type="NCBI Taxonomy" id="2029166"/>
    <lineage>
        <taxon>Bacteria</taxon>
        <taxon>Pseudomonadati</taxon>
        <taxon>Pseudomonadota</taxon>
        <taxon>Gammaproteobacteria</taxon>
        <taxon>Nevskiales</taxon>
        <taxon>Nevskiaceae</taxon>
        <taxon>Stenotrophobium</taxon>
    </lineage>
</organism>
<evidence type="ECO:0000313" key="2">
    <source>
        <dbReference type="Proteomes" id="UP000244248"/>
    </source>
</evidence>
<reference evidence="1 2" key="1">
    <citation type="submission" date="2018-04" db="EMBL/GenBank/DDBJ databases">
        <title>Novel species isolated from glacier.</title>
        <authorList>
            <person name="Liu Q."/>
            <person name="Xin Y.-H."/>
        </authorList>
    </citation>
    <scope>NUCLEOTIDE SEQUENCE [LARGE SCALE GENOMIC DNA]</scope>
    <source>
        <strain evidence="1 2">GT1R17</strain>
    </source>
</reference>